<feature type="domain" description="CCHC-type" evidence="5">
    <location>
        <begin position="199"/>
        <end position="215"/>
    </location>
</feature>
<keyword evidence="3" id="KW-0862">Zinc</keyword>
<dbReference type="CDD" id="cd03714">
    <property type="entry name" value="RT_DIRS1"/>
    <property type="match status" value="1"/>
</dbReference>
<dbReference type="GO" id="GO:0015074">
    <property type="term" value="P:DNA integration"/>
    <property type="evidence" value="ECO:0007669"/>
    <property type="project" value="InterPro"/>
</dbReference>
<evidence type="ECO:0000259" key="5">
    <source>
        <dbReference type="PROSITE" id="PS50158"/>
    </source>
</evidence>
<keyword evidence="3" id="KW-0863">Zinc-finger</keyword>
<keyword evidence="3" id="KW-0479">Metal-binding</keyword>
<dbReference type="GO" id="GO:0006310">
    <property type="term" value="P:DNA recombination"/>
    <property type="evidence" value="ECO:0007669"/>
    <property type="project" value="UniProtKB-KW"/>
</dbReference>
<evidence type="ECO:0000313" key="8">
    <source>
        <dbReference type="Proteomes" id="UP001186944"/>
    </source>
</evidence>
<dbReference type="Gene3D" id="4.10.60.10">
    <property type="entry name" value="Zinc finger, CCHC-type"/>
    <property type="match status" value="1"/>
</dbReference>
<evidence type="ECO:0000259" key="6">
    <source>
        <dbReference type="PROSITE" id="PS50878"/>
    </source>
</evidence>
<dbReference type="InterPro" id="IPR036875">
    <property type="entry name" value="Znf_CCHC_sf"/>
</dbReference>
<evidence type="ECO:0000313" key="7">
    <source>
        <dbReference type="EMBL" id="KAK3107256.1"/>
    </source>
</evidence>
<dbReference type="InterPro" id="IPR043502">
    <property type="entry name" value="DNA/RNA_pol_sf"/>
</dbReference>
<comment type="caution">
    <text evidence="7">The sequence shown here is derived from an EMBL/GenBank/DDBJ whole genome shotgun (WGS) entry which is preliminary data.</text>
</comment>
<dbReference type="EMBL" id="VSWD01000002">
    <property type="protein sequence ID" value="KAK3107256.1"/>
    <property type="molecule type" value="Genomic_DNA"/>
</dbReference>
<dbReference type="InterPro" id="IPR000477">
    <property type="entry name" value="RT_dom"/>
</dbReference>
<dbReference type="Gene3D" id="3.10.10.10">
    <property type="entry name" value="HIV Type 1 Reverse Transcriptase, subunit A, domain 1"/>
    <property type="match status" value="1"/>
</dbReference>
<protein>
    <recommendedName>
        <fullName evidence="9">CCHC-type domain-containing protein</fullName>
    </recommendedName>
</protein>
<dbReference type="InterPro" id="IPR011010">
    <property type="entry name" value="DNA_brk_join_enz"/>
</dbReference>
<dbReference type="Gene3D" id="3.30.420.10">
    <property type="entry name" value="Ribonuclease H-like superfamily/Ribonuclease H"/>
    <property type="match status" value="1"/>
</dbReference>
<accession>A0AA88YTT4</accession>
<dbReference type="Proteomes" id="UP001186944">
    <property type="component" value="Unassembled WGS sequence"/>
</dbReference>
<evidence type="ECO:0000256" key="3">
    <source>
        <dbReference type="PROSITE-ProRule" id="PRU00047"/>
    </source>
</evidence>
<dbReference type="InterPro" id="IPR013762">
    <property type="entry name" value="Integrase-like_cat_sf"/>
</dbReference>
<dbReference type="Gene3D" id="3.30.70.270">
    <property type="match status" value="1"/>
</dbReference>
<dbReference type="SUPFAM" id="SSF56349">
    <property type="entry name" value="DNA breaking-rejoining enzymes"/>
    <property type="match status" value="1"/>
</dbReference>
<dbReference type="Pfam" id="PF00078">
    <property type="entry name" value="RVT_1"/>
    <property type="match status" value="1"/>
</dbReference>
<dbReference type="PANTHER" id="PTHR33050:SF7">
    <property type="entry name" value="RIBONUCLEASE H"/>
    <property type="match status" value="1"/>
</dbReference>
<keyword evidence="1" id="KW-0238">DNA-binding</keyword>
<evidence type="ECO:0000256" key="2">
    <source>
        <dbReference type="ARBA" id="ARBA00023172"/>
    </source>
</evidence>
<dbReference type="PROSITE" id="PS50878">
    <property type="entry name" value="RT_POL"/>
    <property type="match status" value="1"/>
</dbReference>
<dbReference type="SMART" id="SM00343">
    <property type="entry name" value="ZnF_C2HC"/>
    <property type="match status" value="1"/>
</dbReference>
<dbReference type="PROSITE" id="PS50158">
    <property type="entry name" value="ZF_CCHC"/>
    <property type="match status" value="1"/>
</dbReference>
<proteinExistence type="predicted"/>
<dbReference type="Gene3D" id="1.10.443.10">
    <property type="entry name" value="Intergrase catalytic core"/>
    <property type="match status" value="1"/>
</dbReference>
<dbReference type="InterPro" id="IPR036397">
    <property type="entry name" value="RNaseH_sf"/>
</dbReference>
<feature type="domain" description="Reverse transcriptase" evidence="6">
    <location>
        <begin position="315"/>
        <end position="519"/>
    </location>
</feature>
<gene>
    <name evidence="7" type="ORF">FSP39_010405</name>
</gene>
<dbReference type="InterPro" id="IPR001878">
    <property type="entry name" value="Znf_CCHC"/>
</dbReference>
<organism evidence="7 8">
    <name type="scientific">Pinctada imbricata</name>
    <name type="common">Atlantic pearl-oyster</name>
    <name type="synonym">Pinctada martensii</name>
    <dbReference type="NCBI Taxonomy" id="66713"/>
    <lineage>
        <taxon>Eukaryota</taxon>
        <taxon>Metazoa</taxon>
        <taxon>Spiralia</taxon>
        <taxon>Lophotrochozoa</taxon>
        <taxon>Mollusca</taxon>
        <taxon>Bivalvia</taxon>
        <taxon>Autobranchia</taxon>
        <taxon>Pteriomorphia</taxon>
        <taxon>Pterioida</taxon>
        <taxon>Pterioidea</taxon>
        <taxon>Pteriidae</taxon>
        <taxon>Pinctada</taxon>
    </lineage>
</organism>
<dbReference type="Gene3D" id="1.10.150.130">
    <property type="match status" value="1"/>
</dbReference>
<dbReference type="InterPro" id="IPR052055">
    <property type="entry name" value="Hepadnavirus_pol/RT"/>
</dbReference>
<dbReference type="GO" id="GO:0003677">
    <property type="term" value="F:DNA binding"/>
    <property type="evidence" value="ECO:0007669"/>
    <property type="project" value="UniProtKB-KW"/>
</dbReference>
<evidence type="ECO:0000256" key="4">
    <source>
        <dbReference type="SAM" id="MobiDB-lite"/>
    </source>
</evidence>
<dbReference type="GO" id="GO:0008270">
    <property type="term" value="F:zinc ion binding"/>
    <property type="evidence" value="ECO:0007669"/>
    <property type="project" value="UniProtKB-KW"/>
</dbReference>
<name>A0AA88YTT4_PINIB</name>
<dbReference type="SUPFAM" id="SSF56672">
    <property type="entry name" value="DNA/RNA polymerases"/>
    <property type="match status" value="1"/>
</dbReference>
<dbReference type="PANTHER" id="PTHR33050">
    <property type="entry name" value="REVERSE TRANSCRIPTASE DOMAIN-CONTAINING PROTEIN"/>
    <property type="match status" value="1"/>
</dbReference>
<feature type="region of interest" description="Disordered" evidence="4">
    <location>
        <begin position="174"/>
        <end position="193"/>
    </location>
</feature>
<dbReference type="AlphaFoldDB" id="A0AA88YTT4"/>
<sequence>MDASLQTQIRVEVQNALVDSQNTLMTEMRSLITKEMGKMQTQNIKLAETQLNKIEETLNDSYKFKKKGNEAQFKHNNKVMTKLQEADKLLTDENLTEDSILSCRERISEGITVVKHRQKLIKMADSHEAGWRFVQEYESNPLADDSDDEKRIQKAQYRAERKIKIGKAKRKDSFRRFTPYPPPGKDTNKPESGTFKPGRCFGCGEKGHWKKECQKEQNTISKLSNNYLVNSKHLYEENQSSKCMVHTGNDSVNDSVDSKIGYSSVNQVNSVTPVGRLQTNISHWKMIGSSEYVLNVIDKGYRLPLKSEPESVFLTNNRSAFEHPSFVNEEIGKLLKKGCITEVKSKPLVVNPLTVAQNKAGKLRMVLDCRHINPHLFQFKFKYENGEVAKVLFSKGYYMFTFDLKSAYHHIMINEAFYEYLGFYWDKHFYVFKVLPFGLATAGFIFSKVTREIVRYWRSLGHKLIMYLDDGLAGSDTSDKSEALSHVIREDLQKFGFLLADEKCDWVPKQKVIWLGLIWDMESGLMHLTEERLQKLAHYIDIFLAHLRTRSRVVDVKFLASIVGQLISAQSVFGQLVRLRTRNAYECINERLGWKSKVYITKETESEMEFWLENAELLNKKGNSFSHLTESTVVDLKMYCDASGEGYGGYLANENDEILENSEMFGNWISTEISKSSTWRELEAVNRVLHQNLEHVKGKTVQVFTDNKNVKHILQVGSKKSCLNKIGLEILDTCDTNDVRVISHWIPRTSNIEADRLSRCFDCDDWGIQWWVYLSLDFQWGPHTYDRFASVYNRKCDKFSTKFWCKEAHSVDAFNQRWTNENNWLVPPPSLISNVIKKITKEEVTGIHLKKHVDDQLESSGVAKGTYLHSLSSSLSEHLVHSRSDNTSKTYLSGFRRWENFIEPQGFSALPAHPVHVALYITHLMDSGTSCNVVNNAVYSIKWAHDLNGLADPTCNAFVKNLQDSARRRFRPRRQRKDPVTSDMLIQLCEMFQYDNDLLVIRDLCMILLSFSGFLRYDEVSSLACNDVTIFDDYVSLIIRKSKTDQYRNGNEVLISCGTTIACPVKMLRKYVNIAQIDLSSDYFLFKPVYRSKDKCGLIHKNKKLSYTAAKSSIISRLKLVAKDLDLGLHSMRAGGATQAANSSAFENDRCWKRHGRWKSESSKDGYVKDSVENQLSVSKSLGL</sequence>
<keyword evidence="2" id="KW-0233">DNA recombination</keyword>
<dbReference type="SUPFAM" id="SSF57756">
    <property type="entry name" value="Retrovirus zinc finger-like domains"/>
    <property type="match status" value="1"/>
</dbReference>
<reference evidence="7" key="1">
    <citation type="submission" date="2019-08" db="EMBL/GenBank/DDBJ databases">
        <title>The improved chromosome-level genome for the pearl oyster Pinctada fucata martensii using PacBio sequencing and Hi-C.</title>
        <authorList>
            <person name="Zheng Z."/>
        </authorList>
    </citation>
    <scope>NUCLEOTIDE SEQUENCE</scope>
    <source>
        <strain evidence="7">ZZ-2019</strain>
        <tissue evidence="7">Adductor muscle</tissue>
    </source>
</reference>
<dbReference type="CDD" id="cd09275">
    <property type="entry name" value="RNase_HI_RT_DIRS1"/>
    <property type="match status" value="1"/>
</dbReference>
<dbReference type="InterPro" id="IPR010998">
    <property type="entry name" value="Integrase_recombinase_N"/>
</dbReference>
<dbReference type="SUPFAM" id="SSF47823">
    <property type="entry name" value="lambda integrase-like, N-terminal domain"/>
    <property type="match status" value="1"/>
</dbReference>
<evidence type="ECO:0000256" key="1">
    <source>
        <dbReference type="ARBA" id="ARBA00023125"/>
    </source>
</evidence>
<keyword evidence="8" id="KW-1185">Reference proteome</keyword>
<dbReference type="InterPro" id="IPR043128">
    <property type="entry name" value="Rev_trsase/Diguanyl_cyclase"/>
</dbReference>
<evidence type="ECO:0008006" key="9">
    <source>
        <dbReference type="Google" id="ProtNLM"/>
    </source>
</evidence>